<dbReference type="PANTHER" id="PTHR22803">
    <property type="entry name" value="MANNOSE, PHOSPHOLIPASE, LECTIN RECEPTOR RELATED"/>
    <property type="match status" value="1"/>
</dbReference>
<evidence type="ECO:0000313" key="4">
    <source>
        <dbReference type="EMBL" id="VDI35704.1"/>
    </source>
</evidence>
<dbReference type="OrthoDB" id="6153286at2759"/>
<name>A0A8B6EJD0_MYTGA</name>
<dbReference type="SMART" id="SM00034">
    <property type="entry name" value="CLECT"/>
    <property type="match status" value="1"/>
</dbReference>
<proteinExistence type="predicted"/>
<evidence type="ECO:0000256" key="2">
    <source>
        <dbReference type="SAM" id="SignalP"/>
    </source>
</evidence>
<dbReference type="InterPro" id="IPR016186">
    <property type="entry name" value="C-type_lectin-like/link_sf"/>
</dbReference>
<dbReference type="InterPro" id="IPR001304">
    <property type="entry name" value="C-type_lectin-like"/>
</dbReference>
<dbReference type="InterPro" id="IPR016187">
    <property type="entry name" value="CTDL_fold"/>
</dbReference>
<feature type="chain" id="PRO_5032642936" evidence="2">
    <location>
        <begin position="22"/>
        <end position="160"/>
    </location>
</feature>
<dbReference type="Proteomes" id="UP000596742">
    <property type="component" value="Unassembled WGS sequence"/>
</dbReference>
<dbReference type="Gene3D" id="3.10.100.10">
    <property type="entry name" value="Mannose-Binding Protein A, subunit A"/>
    <property type="match status" value="1"/>
</dbReference>
<organism evidence="4 5">
    <name type="scientific">Mytilus galloprovincialis</name>
    <name type="common">Mediterranean mussel</name>
    <dbReference type="NCBI Taxonomy" id="29158"/>
    <lineage>
        <taxon>Eukaryota</taxon>
        <taxon>Metazoa</taxon>
        <taxon>Spiralia</taxon>
        <taxon>Lophotrochozoa</taxon>
        <taxon>Mollusca</taxon>
        <taxon>Bivalvia</taxon>
        <taxon>Autobranchia</taxon>
        <taxon>Pteriomorphia</taxon>
        <taxon>Mytilida</taxon>
        <taxon>Mytiloidea</taxon>
        <taxon>Mytilidae</taxon>
        <taxon>Mytilinae</taxon>
        <taxon>Mytilus</taxon>
    </lineage>
</organism>
<dbReference type="PROSITE" id="PS50041">
    <property type="entry name" value="C_TYPE_LECTIN_2"/>
    <property type="match status" value="1"/>
</dbReference>
<keyword evidence="1" id="KW-1015">Disulfide bond</keyword>
<sequence length="160" mass="18597">MSCLWYFRLIISFCLSGYVLCQCRAGWKYHAGMCFYFSDEKKSWYEAAVNCRTHRSSLVVVNTHDINTFVVNQINRHGGSYWTDGTDDFQEGEWEWPSSGQLFNFTNWYHGQPDNHHSQGEDCLAIHAQHSSTWFDDQCSLKQKYVCYESSIQDGGFVIG</sequence>
<protein>
    <submittedName>
        <fullName evidence="4">Brevican</fullName>
    </submittedName>
</protein>
<evidence type="ECO:0000259" key="3">
    <source>
        <dbReference type="PROSITE" id="PS50041"/>
    </source>
</evidence>
<feature type="signal peptide" evidence="2">
    <location>
        <begin position="1"/>
        <end position="21"/>
    </location>
</feature>
<keyword evidence="5" id="KW-1185">Reference proteome</keyword>
<reference evidence="4" key="1">
    <citation type="submission" date="2018-11" db="EMBL/GenBank/DDBJ databases">
        <authorList>
            <person name="Alioto T."/>
            <person name="Alioto T."/>
        </authorList>
    </citation>
    <scope>NUCLEOTIDE SEQUENCE</scope>
</reference>
<dbReference type="PROSITE" id="PS00615">
    <property type="entry name" value="C_TYPE_LECTIN_1"/>
    <property type="match status" value="1"/>
</dbReference>
<dbReference type="SUPFAM" id="SSF56436">
    <property type="entry name" value="C-type lectin-like"/>
    <property type="match status" value="1"/>
</dbReference>
<accession>A0A8B6EJD0</accession>
<dbReference type="Pfam" id="PF00059">
    <property type="entry name" value="Lectin_C"/>
    <property type="match status" value="1"/>
</dbReference>
<dbReference type="AlphaFoldDB" id="A0A8B6EJD0"/>
<keyword evidence="2" id="KW-0732">Signal</keyword>
<evidence type="ECO:0000313" key="5">
    <source>
        <dbReference type="Proteomes" id="UP000596742"/>
    </source>
</evidence>
<comment type="caution">
    <text evidence="4">The sequence shown here is derived from an EMBL/GenBank/DDBJ whole genome shotgun (WGS) entry which is preliminary data.</text>
</comment>
<dbReference type="InterPro" id="IPR018378">
    <property type="entry name" value="C-type_lectin_CS"/>
</dbReference>
<evidence type="ECO:0000256" key="1">
    <source>
        <dbReference type="ARBA" id="ARBA00023157"/>
    </source>
</evidence>
<dbReference type="InterPro" id="IPR050111">
    <property type="entry name" value="C-type_lectin/snaclec_domain"/>
</dbReference>
<dbReference type="EMBL" id="UYJE01005267">
    <property type="protein sequence ID" value="VDI35704.1"/>
    <property type="molecule type" value="Genomic_DNA"/>
</dbReference>
<gene>
    <name evidence="4" type="ORF">MGAL_10B062363</name>
</gene>
<feature type="domain" description="C-type lectin" evidence="3">
    <location>
        <begin position="30"/>
        <end position="148"/>
    </location>
</feature>